<dbReference type="RefSeq" id="WP_070118557.1">
    <property type="nucleotide sequence ID" value="NZ_LZYE01000130.1"/>
</dbReference>
<gene>
    <name evidence="1" type="ORF">BAE27_05285</name>
</gene>
<dbReference type="Pfam" id="PF08960">
    <property type="entry name" value="STIV_B116-like"/>
    <property type="match status" value="1"/>
</dbReference>
<dbReference type="Gene3D" id="3.40.50.11170">
    <property type="entry name" value="Uncharacterised protein PF08960, DUF1874"/>
    <property type="match status" value="1"/>
</dbReference>
<dbReference type="AlphaFoldDB" id="A0A1E7YNM8"/>
<protein>
    <recommendedName>
        <fullName evidence="3">DUF1874 domain-containing protein</fullName>
    </recommendedName>
</protein>
<organism evidence="1 2">
    <name type="scientific">Acidithiobacillus caldus</name>
    <dbReference type="NCBI Taxonomy" id="33059"/>
    <lineage>
        <taxon>Bacteria</taxon>
        <taxon>Pseudomonadati</taxon>
        <taxon>Pseudomonadota</taxon>
        <taxon>Acidithiobacillia</taxon>
        <taxon>Acidithiobacillales</taxon>
        <taxon>Acidithiobacillaceae</taxon>
        <taxon>Acidithiobacillus</taxon>
    </lineage>
</organism>
<reference evidence="1 2" key="1">
    <citation type="submission" date="2016-06" db="EMBL/GenBank/DDBJ databases">
        <title>Gene turnover analysis identifies the evolutionary adaptation of the extremophile Acidithiobacillus caldus.</title>
        <authorList>
            <person name="Zhang X."/>
        </authorList>
    </citation>
    <scope>NUCLEOTIDE SEQUENCE [LARGE SCALE GENOMIC DNA]</scope>
    <source>
        <strain evidence="1 2">DX</strain>
    </source>
</reference>
<name>A0A1E7YNM8_9PROT</name>
<proteinExistence type="predicted"/>
<evidence type="ECO:0008006" key="3">
    <source>
        <dbReference type="Google" id="ProtNLM"/>
    </source>
</evidence>
<dbReference type="SUPFAM" id="SSF143602">
    <property type="entry name" value="STIV B116-like"/>
    <property type="match status" value="1"/>
</dbReference>
<sequence length="106" mass="11568">MRYVLNSPVLTGYGNWTFSGPLSVEQAQAFLAAGEFCSAIGHESTAQLLSQLLRRDIPFQRQTVAMEPGDDALVFRLQGRLPEGCLLTLSSLSSLSYEFGVLARIS</sequence>
<dbReference type="InterPro" id="IPR015055">
    <property type="entry name" value="STIV_B116-like"/>
</dbReference>
<dbReference type="InterPro" id="IPR037236">
    <property type="entry name" value="STIV_B116-like_sf"/>
</dbReference>
<evidence type="ECO:0000313" key="1">
    <source>
        <dbReference type="EMBL" id="OFC36780.1"/>
    </source>
</evidence>
<dbReference type="EMBL" id="LZYE01000130">
    <property type="protein sequence ID" value="OFC36780.1"/>
    <property type="molecule type" value="Genomic_DNA"/>
</dbReference>
<accession>A0A1E7YNM8</accession>
<comment type="caution">
    <text evidence="1">The sequence shown here is derived from an EMBL/GenBank/DDBJ whole genome shotgun (WGS) entry which is preliminary data.</text>
</comment>
<dbReference type="Proteomes" id="UP000175616">
    <property type="component" value="Unassembled WGS sequence"/>
</dbReference>
<evidence type="ECO:0000313" key="2">
    <source>
        <dbReference type="Proteomes" id="UP000175616"/>
    </source>
</evidence>